<sequence>MVPSFIMMKPYGRRHFLQESEQLMPPRNYVMIQPLRELGNILLSEVKRSVHQDNALGRKHGASIEWLPGIKTIYAALVCPGRRKLLGAFPRSR</sequence>
<keyword evidence="2" id="KW-1185">Reference proteome</keyword>
<proteinExistence type="predicted"/>
<accession>A0A4C1WP71</accession>
<reference evidence="1 2" key="1">
    <citation type="journal article" date="2019" name="Commun. Biol.">
        <title>The bagworm genome reveals a unique fibroin gene that provides high tensile strength.</title>
        <authorList>
            <person name="Kono N."/>
            <person name="Nakamura H."/>
            <person name="Ohtoshi R."/>
            <person name="Tomita M."/>
            <person name="Numata K."/>
            <person name="Arakawa K."/>
        </authorList>
    </citation>
    <scope>NUCLEOTIDE SEQUENCE [LARGE SCALE GENOMIC DNA]</scope>
</reference>
<gene>
    <name evidence="1" type="ORF">EVAR_38468_1</name>
</gene>
<organism evidence="1 2">
    <name type="scientific">Eumeta variegata</name>
    <name type="common">Bagworm moth</name>
    <name type="synonym">Eumeta japonica</name>
    <dbReference type="NCBI Taxonomy" id="151549"/>
    <lineage>
        <taxon>Eukaryota</taxon>
        <taxon>Metazoa</taxon>
        <taxon>Ecdysozoa</taxon>
        <taxon>Arthropoda</taxon>
        <taxon>Hexapoda</taxon>
        <taxon>Insecta</taxon>
        <taxon>Pterygota</taxon>
        <taxon>Neoptera</taxon>
        <taxon>Endopterygota</taxon>
        <taxon>Lepidoptera</taxon>
        <taxon>Glossata</taxon>
        <taxon>Ditrysia</taxon>
        <taxon>Tineoidea</taxon>
        <taxon>Psychidae</taxon>
        <taxon>Oiketicinae</taxon>
        <taxon>Eumeta</taxon>
    </lineage>
</organism>
<evidence type="ECO:0000313" key="2">
    <source>
        <dbReference type="Proteomes" id="UP000299102"/>
    </source>
</evidence>
<protein>
    <submittedName>
        <fullName evidence="1">Uncharacterized protein</fullName>
    </submittedName>
</protein>
<comment type="caution">
    <text evidence="1">The sequence shown here is derived from an EMBL/GenBank/DDBJ whole genome shotgun (WGS) entry which is preliminary data.</text>
</comment>
<name>A0A4C1WP71_EUMVA</name>
<evidence type="ECO:0000313" key="1">
    <source>
        <dbReference type="EMBL" id="GBP52322.1"/>
    </source>
</evidence>
<dbReference type="Proteomes" id="UP000299102">
    <property type="component" value="Unassembled WGS sequence"/>
</dbReference>
<dbReference type="EMBL" id="BGZK01000600">
    <property type="protein sequence ID" value="GBP52322.1"/>
    <property type="molecule type" value="Genomic_DNA"/>
</dbReference>
<dbReference type="AlphaFoldDB" id="A0A4C1WP71"/>